<evidence type="ECO:0000259" key="4">
    <source>
        <dbReference type="SMART" id="SM00861"/>
    </source>
</evidence>
<dbReference type="Pfam" id="PF02779">
    <property type="entry name" value="Transket_pyr"/>
    <property type="match status" value="1"/>
</dbReference>
<name>A0A7T0BYQ1_9BACT</name>
<dbReference type="EMBL" id="CP048685">
    <property type="protein sequence ID" value="QPJ63306.1"/>
    <property type="molecule type" value="Genomic_DNA"/>
</dbReference>
<evidence type="ECO:0000256" key="1">
    <source>
        <dbReference type="ARBA" id="ARBA00001964"/>
    </source>
</evidence>
<dbReference type="SMART" id="SM00861">
    <property type="entry name" value="Transket_pyr"/>
    <property type="match status" value="1"/>
</dbReference>
<dbReference type="InterPro" id="IPR033248">
    <property type="entry name" value="Transketolase_C"/>
</dbReference>
<comment type="similarity">
    <text evidence="2">Belongs to the transketolase family.</text>
</comment>
<dbReference type="PANTHER" id="PTHR43825">
    <property type="entry name" value="PYRUVATE DEHYDROGENASE E1 COMPONENT"/>
    <property type="match status" value="1"/>
</dbReference>
<evidence type="ECO:0000313" key="6">
    <source>
        <dbReference type="Proteomes" id="UP000594688"/>
    </source>
</evidence>
<organism evidence="5 6">
    <name type="scientific">Candidatus Nitronauta litoralis</name>
    <dbReference type="NCBI Taxonomy" id="2705533"/>
    <lineage>
        <taxon>Bacteria</taxon>
        <taxon>Pseudomonadati</taxon>
        <taxon>Nitrospinota/Tectimicrobiota group</taxon>
        <taxon>Nitrospinota</taxon>
        <taxon>Nitrospinia</taxon>
        <taxon>Nitrospinales</taxon>
        <taxon>Nitrospinaceae</taxon>
        <taxon>Candidatus Nitronauta</taxon>
    </lineage>
</organism>
<keyword evidence="3" id="KW-0786">Thiamine pyrophosphate</keyword>
<dbReference type="AlphaFoldDB" id="A0A7T0BYQ1"/>
<dbReference type="InterPro" id="IPR009014">
    <property type="entry name" value="Transketo_C/PFOR_II"/>
</dbReference>
<dbReference type="SUPFAM" id="SSF52922">
    <property type="entry name" value="TK C-terminal domain-like"/>
    <property type="match status" value="1"/>
</dbReference>
<dbReference type="CDD" id="cd07033">
    <property type="entry name" value="TPP_PYR_DXS_TK_like"/>
    <property type="match status" value="1"/>
</dbReference>
<dbReference type="KEGG" id="nli:G3M70_16045"/>
<dbReference type="Pfam" id="PF02780">
    <property type="entry name" value="Transketolase_C"/>
    <property type="match status" value="1"/>
</dbReference>
<dbReference type="InterPro" id="IPR051157">
    <property type="entry name" value="PDH/Transketolase"/>
</dbReference>
<evidence type="ECO:0000256" key="2">
    <source>
        <dbReference type="ARBA" id="ARBA00007131"/>
    </source>
</evidence>
<proteinExistence type="inferred from homology"/>
<accession>A0A7T0BYQ1</accession>
<evidence type="ECO:0000256" key="3">
    <source>
        <dbReference type="ARBA" id="ARBA00023052"/>
    </source>
</evidence>
<dbReference type="FunFam" id="3.40.50.970:FF:000129">
    <property type="entry name" value="Transketolase"/>
    <property type="match status" value="1"/>
</dbReference>
<protein>
    <submittedName>
        <fullName evidence="5">Transketolase family protein</fullName>
    </submittedName>
</protein>
<dbReference type="SUPFAM" id="SSF52518">
    <property type="entry name" value="Thiamin diphosphate-binding fold (THDP-binding)"/>
    <property type="match status" value="1"/>
</dbReference>
<dbReference type="PANTHER" id="PTHR43825:SF1">
    <property type="entry name" value="TRANSKETOLASE-LIKE PYRIMIDINE-BINDING DOMAIN-CONTAINING PROTEIN"/>
    <property type="match status" value="1"/>
</dbReference>
<dbReference type="InterPro" id="IPR029061">
    <property type="entry name" value="THDP-binding"/>
</dbReference>
<dbReference type="InterPro" id="IPR005475">
    <property type="entry name" value="Transketolase-like_Pyr-bd"/>
</dbReference>
<dbReference type="Gene3D" id="3.40.50.920">
    <property type="match status" value="1"/>
</dbReference>
<sequence length="318" mass="33763">MKDGATRDGYGAALQDFGENPKVVVLDAGVSDSTRSKKFGDKFPDRFFNMGISEGDMVCTAAGLATAGKVAFATSFACFLLGRTMDQVLVSVAYSNTNVKLVGTHTGIAVGPDGPTAQMIVDLAYTRAMPNLTVIQPADYEEAYQATKVLIDHEGPVYFRLGRPKVKGLYDSNYKFEIGKGHTIQEGSDAVIFASGVMVQESLKAAEQLRAEAVDVSVVNISTIKPLDHNLVAEQARKTGAVVTAEDHNVIGGLGDAILDSLASQDISVPVRKVGVRDTFAETGSQDQLFEKYGLSSSNIVSQVKEVIGKKSASKASV</sequence>
<dbReference type="Gene3D" id="3.40.50.970">
    <property type="match status" value="1"/>
</dbReference>
<feature type="domain" description="Transketolase-like pyrimidine-binding" evidence="4">
    <location>
        <begin position="4"/>
        <end position="168"/>
    </location>
</feature>
<dbReference type="Proteomes" id="UP000594688">
    <property type="component" value="Chromosome"/>
</dbReference>
<reference evidence="5 6" key="1">
    <citation type="submission" date="2020-02" db="EMBL/GenBank/DDBJ databases">
        <title>Genomic and physiological characterization of two novel Nitrospinaceae genera.</title>
        <authorList>
            <person name="Mueller A.J."/>
            <person name="Jung M.-Y."/>
            <person name="Strachan C.R."/>
            <person name="Herbold C.W."/>
            <person name="Kirkegaard R.H."/>
            <person name="Daims H."/>
        </authorList>
    </citation>
    <scope>NUCLEOTIDE SEQUENCE [LARGE SCALE GENOMIC DNA]</scope>
    <source>
        <strain evidence="5">EB</strain>
    </source>
</reference>
<gene>
    <name evidence="5" type="ORF">G3M70_16045</name>
</gene>
<evidence type="ECO:0000313" key="5">
    <source>
        <dbReference type="EMBL" id="QPJ63306.1"/>
    </source>
</evidence>
<comment type="cofactor">
    <cofactor evidence="1">
        <name>thiamine diphosphate</name>
        <dbReference type="ChEBI" id="CHEBI:58937"/>
    </cofactor>
</comment>